<evidence type="ECO:0000313" key="1">
    <source>
        <dbReference type="EMBL" id="MBX04774.1"/>
    </source>
</evidence>
<dbReference type="EMBL" id="GGEC01024290">
    <property type="protein sequence ID" value="MBX04774.1"/>
    <property type="molecule type" value="Transcribed_RNA"/>
</dbReference>
<name>A0A2P2KGC9_RHIMU</name>
<sequence length="61" mass="7087">MTIKLLIIKIRVMLLKQVTYSVMFLNKYGLQQGESCPAVPDVSRDRNPLFIMLKQAISRYL</sequence>
<dbReference type="GO" id="GO:0051213">
    <property type="term" value="F:dioxygenase activity"/>
    <property type="evidence" value="ECO:0007669"/>
    <property type="project" value="UniProtKB-KW"/>
</dbReference>
<accession>A0A2P2KGC9</accession>
<keyword evidence="1" id="KW-0560">Oxidoreductase</keyword>
<dbReference type="AlphaFoldDB" id="A0A2P2KGC9"/>
<keyword evidence="1" id="KW-0223">Dioxygenase</keyword>
<proteinExistence type="predicted"/>
<reference evidence="1" key="1">
    <citation type="submission" date="2018-02" db="EMBL/GenBank/DDBJ databases">
        <title>Rhizophora mucronata_Transcriptome.</title>
        <authorList>
            <person name="Meera S.P."/>
            <person name="Sreeshan A."/>
            <person name="Augustine A."/>
        </authorList>
    </citation>
    <scope>NUCLEOTIDE SEQUENCE</scope>
    <source>
        <tissue evidence="1">Leaf</tissue>
    </source>
</reference>
<organism evidence="1">
    <name type="scientific">Rhizophora mucronata</name>
    <name type="common">Asiatic mangrove</name>
    <dbReference type="NCBI Taxonomy" id="61149"/>
    <lineage>
        <taxon>Eukaryota</taxon>
        <taxon>Viridiplantae</taxon>
        <taxon>Streptophyta</taxon>
        <taxon>Embryophyta</taxon>
        <taxon>Tracheophyta</taxon>
        <taxon>Spermatophyta</taxon>
        <taxon>Magnoliopsida</taxon>
        <taxon>eudicotyledons</taxon>
        <taxon>Gunneridae</taxon>
        <taxon>Pentapetalae</taxon>
        <taxon>rosids</taxon>
        <taxon>fabids</taxon>
        <taxon>Malpighiales</taxon>
        <taxon>Rhizophoraceae</taxon>
        <taxon>Rhizophora</taxon>
    </lineage>
</organism>
<protein>
    <submittedName>
        <fullName evidence="1">Alpha-dioxygenase 2</fullName>
    </submittedName>
</protein>